<evidence type="ECO:0000256" key="2">
    <source>
        <dbReference type="SAM" id="SignalP"/>
    </source>
</evidence>
<dbReference type="RefSeq" id="WP_147202737.1">
    <property type="nucleotide sequence ID" value="NZ_BJYT01000003.1"/>
</dbReference>
<comment type="subcellular location">
    <subcellularLocation>
        <location evidence="1">Cell envelope</location>
    </subcellularLocation>
</comment>
<dbReference type="GO" id="GO:0030313">
    <property type="term" value="C:cell envelope"/>
    <property type="evidence" value="ECO:0007669"/>
    <property type="project" value="UniProtKB-SubCell"/>
</dbReference>
<keyword evidence="2" id="KW-0732">Signal</keyword>
<feature type="chain" id="PRO_5021742320" description="Heparinase II/III-like C-terminal domain-containing protein" evidence="2">
    <location>
        <begin position="23"/>
        <end position="628"/>
    </location>
</feature>
<keyword evidence="5" id="KW-1185">Reference proteome</keyword>
<dbReference type="Gene3D" id="2.70.98.70">
    <property type="match status" value="1"/>
</dbReference>
<comment type="caution">
    <text evidence="4">The sequence shown here is derived from an EMBL/GenBank/DDBJ whole genome shotgun (WGS) entry which is preliminary data.</text>
</comment>
<dbReference type="InterPro" id="IPR012480">
    <property type="entry name" value="Hepar_II_III_C"/>
</dbReference>
<evidence type="ECO:0000313" key="4">
    <source>
        <dbReference type="EMBL" id="GEO08666.1"/>
    </source>
</evidence>
<dbReference type="AlphaFoldDB" id="A0A512B9M6"/>
<evidence type="ECO:0000259" key="3">
    <source>
        <dbReference type="Pfam" id="PF07940"/>
    </source>
</evidence>
<name>A0A512B9M6_9BACT</name>
<protein>
    <recommendedName>
        <fullName evidence="3">Heparinase II/III-like C-terminal domain-containing protein</fullName>
    </recommendedName>
</protein>
<dbReference type="Gene3D" id="1.50.10.100">
    <property type="entry name" value="Chondroitin AC/alginate lyase"/>
    <property type="match status" value="1"/>
</dbReference>
<dbReference type="Proteomes" id="UP000321513">
    <property type="component" value="Unassembled WGS sequence"/>
</dbReference>
<dbReference type="Pfam" id="PF07940">
    <property type="entry name" value="Hepar_II_III_C"/>
    <property type="match status" value="1"/>
</dbReference>
<evidence type="ECO:0000313" key="5">
    <source>
        <dbReference type="Proteomes" id="UP000321513"/>
    </source>
</evidence>
<feature type="signal peptide" evidence="2">
    <location>
        <begin position="1"/>
        <end position="22"/>
    </location>
</feature>
<dbReference type="EMBL" id="BJYT01000003">
    <property type="protein sequence ID" value="GEO08666.1"/>
    <property type="molecule type" value="Genomic_DNA"/>
</dbReference>
<dbReference type="InterPro" id="IPR008929">
    <property type="entry name" value="Chondroitin_lyas"/>
</dbReference>
<accession>A0A512B9M6</accession>
<dbReference type="PANTHER" id="PTHR38045">
    <property type="entry name" value="CHROMOSOME 1, WHOLE GENOME SHOTGUN SEQUENCE"/>
    <property type="match status" value="1"/>
</dbReference>
<gene>
    <name evidence="4" type="ORF">SAE01_11620</name>
</gene>
<organism evidence="4 5">
    <name type="scientific">Segetibacter aerophilus</name>
    <dbReference type="NCBI Taxonomy" id="670293"/>
    <lineage>
        <taxon>Bacteria</taxon>
        <taxon>Pseudomonadati</taxon>
        <taxon>Bacteroidota</taxon>
        <taxon>Chitinophagia</taxon>
        <taxon>Chitinophagales</taxon>
        <taxon>Chitinophagaceae</taxon>
        <taxon>Segetibacter</taxon>
    </lineage>
</organism>
<evidence type="ECO:0000256" key="1">
    <source>
        <dbReference type="ARBA" id="ARBA00004196"/>
    </source>
</evidence>
<dbReference type="PANTHER" id="PTHR38045:SF1">
    <property type="entry name" value="HEPARINASE II_III-LIKE PROTEIN"/>
    <property type="match status" value="1"/>
</dbReference>
<feature type="domain" description="Heparinase II/III-like C-terminal" evidence="3">
    <location>
        <begin position="385"/>
        <end position="554"/>
    </location>
</feature>
<dbReference type="GO" id="GO:0016829">
    <property type="term" value="F:lyase activity"/>
    <property type="evidence" value="ECO:0007669"/>
    <property type="project" value="InterPro"/>
</dbReference>
<dbReference type="SUPFAM" id="SSF48230">
    <property type="entry name" value="Chondroitin AC/alginate lyase"/>
    <property type="match status" value="1"/>
</dbReference>
<proteinExistence type="predicted"/>
<reference evidence="4 5" key="1">
    <citation type="submission" date="2019-07" db="EMBL/GenBank/DDBJ databases">
        <title>Whole genome shotgun sequence of Segetibacter aerophilus NBRC 106135.</title>
        <authorList>
            <person name="Hosoyama A."/>
            <person name="Uohara A."/>
            <person name="Ohji S."/>
            <person name="Ichikawa N."/>
        </authorList>
    </citation>
    <scope>NUCLEOTIDE SEQUENCE [LARGE SCALE GENOMIC DNA]</scope>
    <source>
        <strain evidence="4 5">NBRC 106135</strain>
    </source>
</reference>
<sequence>MKTQKRFVTILALMLATTGVFAQVDHLGPNVKFPEHPRILMLKGEEAAIKKNIDGDKTWNKLHLAIINESDNIIALEPIKRIQIGRRLLDKSREALRRLFMLSYAYRMTQQQKYLDRAEKEMLAISAFTDWNPTHFLDVAEMTMAVSIGYDWLFNGLSANSRATIREAILKKGIEPSLDSKYNSWLKAEHNWNQVCNAGMTYGAMAIYEDQPQLSKQIINRAIETIVLAMKDYGPDGAYPEGYGYWGYGTSFNVMFNSAIEKAFGKDFGLNSQPGFLKTAGFMENMTGSTGKPFNYSDAGSEGGLHPAMFWFANKIKDPSVLWVERQRLMNEDSKRHVRDRLLPAIMLWGGGMSIDKITPPKSTVWVAQGKNPVALMRTSWTDTNGIYVAMKGGSVSVNHAHMDVGSFIMDANGVRWAMDFGSQEYESLESRGIQLFGRTQDAQRWTVFRLTNLVHNTLTFNGQHQRVTGHAAITSSSNKPAFMNAVTDMSAVYQGSVAKSVRGVGIVDQKYVVVRDEVETLPSETTLRWTMLTPAEVKITGANTAELTKNGKKLLLKVQEPATVTMKTWSTDPPHDYDAPNPGTTLVGFEVKLPSNAKTAISVALIPEGNEKQTIAPIQPLEKWGGK</sequence>
<dbReference type="OrthoDB" id="175534at2"/>